<sequence length="320" mass="36364">MISDKFSSLLFYGSFLICIPPGILFFYIALTKTPQTMLSYRNTLLNVWFWYYLTVVSFAILLQPVFVSRESEIYAKSLGPLTRIYPEFIYLGWYISIFGIANIAASLVLCVLFRFAQLKFKQLHHFLHSCCGIICCIAVHLLLSFVLMFVMYIILSQTDKVEISNDLLLKINIRHNCKVIIAIALLSATLCVAASILVILTCIIIQEMRKQRFLVTAKTYKLQKSLTISLILFTFMPLILDAIPICAFAVLLAFAHPLAPAMFLFASHLPFIDVFISCAITLVFIKPYRVALKNILKLKKIQMVLHHGTTVMHRGSNTIC</sequence>
<keyword evidence="3" id="KW-1185">Reference proteome</keyword>
<evidence type="ECO:0000313" key="2">
    <source>
        <dbReference type="EMBL" id="TKR87705.1"/>
    </source>
</evidence>
<dbReference type="InterPro" id="IPR019422">
    <property type="entry name" value="7TM_GPCR_serpentine_rcpt_Srh"/>
</dbReference>
<dbReference type="EMBL" id="AZBU02000003">
    <property type="protein sequence ID" value="TKR87705.1"/>
    <property type="molecule type" value="Genomic_DNA"/>
</dbReference>
<evidence type="ECO:0000313" key="3">
    <source>
        <dbReference type="Proteomes" id="UP000298663"/>
    </source>
</evidence>
<feature type="transmembrane region" description="Helical" evidence="1">
    <location>
        <begin position="49"/>
        <end position="68"/>
    </location>
</feature>
<feature type="transmembrane region" description="Helical" evidence="1">
    <location>
        <begin position="125"/>
        <end position="155"/>
    </location>
</feature>
<dbReference type="AlphaFoldDB" id="A0A4V6A4N9"/>
<evidence type="ECO:0008006" key="4">
    <source>
        <dbReference type="Google" id="ProtNLM"/>
    </source>
</evidence>
<protein>
    <recommendedName>
        <fullName evidence="4">G-protein coupled receptors family 1 profile domain-containing protein</fullName>
    </recommendedName>
</protein>
<accession>A0A4V6A4N9</accession>
<feature type="transmembrane region" description="Helical" evidence="1">
    <location>
        <begin position="179"/>
        <end position="205"/>
    </location>
</feature>
<dbReference type="Pfam" id="PF10318">
    <property type="entry name" value="7TM_GPCR_Srh"/>
    <property type="match status" value="1"/>
</dbReference>
<feature type="transmembrane region" description="Helical" evidence="1">
    <location>
        <begin position="88"/>
        <end position="113"/>
    </location>
</feature>
<feature type="transmembrane region" description="Helical" evidence="1">
    <location>
        <begin position="261"/>
        <end position="285"/>
    </location>
</feature>
<organism evidence="2 3">
    <name type="scientific">Steinernema carpocapsae</name>
    <name type="common">Entomopathogenic nematode</name>
    <dbReference type="NCBI Taxonomy" id="34508"/>
    <lineage>
        <taxon>Eukaryota</taxon>
        <taxon>Metazoa</taxon>
        <taxon>Ecdysozoa</taxon>
        <taxon>Nematoda</taxon>
        <taxon>Chromadorea</taxon>
        <taxon>Rhabditida</taxon>
        <taxon>Tylenchina</taxon>
        <taxon>Panagrolaimomorpha</taxon>
        <taxon>Strongyloidoidea</taxon>
        <taxon>Steinernematidae</taxon>
        <taxon>Steinernema</taxon>
    </lineage>
</organism>
<keyword evidence="1" id="KW-0472">Membrane</keyword>
<dbReference type="Proteomes" id="UP000298663">
    <property type="component" value="Unassembled WGS sequence"/>
</dbReference>
<feature type="transmembrane region" description="Helical" evidence="1">
    <location>
        <begin position="6"/>
        <end position="28"/>
    </location>
</feature>
<reference evidence="2 3" key="1">
    <citation type="journal article" date="2015" name="Genome Biol.">
        <title>Comparative genomics of Steinernema reveals deeply conserved gene regulatory networks.</title>
        <authorList>
            <person name="Dillman A.R."/>
            <person name="Macchietto M."/>
            <person name="Porter C.F."/>
            <person name="Rogers A."/>
            <person name="Williams B."/>
            <person name="Antoshechkin I."/>
            <person name="Lee M.M."/>
            <person name="Goodwin Z."/>
            <person name="Lu X."/>
            <person name="Lewis E.E."/>
            <person name="Goodrich-Blair H."/>
            <person name="Stock S.P."/>
            <person name="Adams B.J."/>
            <person name="Sternberg P.W."/>
            <person name="Mortazavi A."/>
        </authorList>
    </citation>
    <scope>NUCLEOTIDE SEQUENCE [LARGE SCALE GENOMIC DNA]</scope>
    <source>
        <strain evidence="2 3">ALL</strain>
    </source>
</reference>
<evidence type="ECO:0000256" key="1">
    <source>
        <dbReference type="SAM" id="Phobius"/>
    </source>
</evidence>
<feature type="transmembrane region" description="Helical" evidence="1">
    <location>
        <begin position="226"/>
        <end position="255"/>
    </location>
</feature>
<name>A0A4V6A4N9_STECR</name>
<comment type="caution">
    <text evidence="2">The sequence shown here is derived from an EMBL/GenBank/DDBJ whole genome shotgun (WGS) entry which is preliminary data.</text>
</comment>
<keyword evidence="1" id="KW-0812">Transmembrane</keyword>
<proteinExistence type="predicted"/>
<gene>
    <name evidence="2" type="ORF">L596_012062</name>
</gene>
<reference evidence="2 3" key="2">
    <citation type="journal article" date="2019" name="G3 (Bethesda)">
        <title>Hybrid Assembly of the Genome of the Entomopathogenic Nematode Steinernema carpocapsae Identifies the X-Chromosome.</title>
        <authorList>
            <person name="Serra L."/>
            <person name="Macchietto M."/>
            <person name="Macias-Munoz A."/>
            <person name="McGill C.J."/>
            <person name="Rodriguez I.M."/>
            <person name="Rodriguez B."/>
            <person name="Murad R."/>
            <person name="Mortazavi A."/>
        </authorList>
    </citation>
    <scope>NUCLEOTIDE SEQUENCE [LARGE SCALE GENOMIC DNA]</scope>
    <source>
        <strain evidence="2 3">ALL</strain>
    </source>
</reference>
<keyword evidence="1" id="KW-1133">Transmembrane helix</keyword>